<comment type="caution">
    <text evidence="1">The sequence shown here is derived from an EMBL/GenBank/DDBJ whole genome shotgun (WGS) entry which is preliminary data.</text>
</comment>
<dbReference type="EMBL" id="CM047580">
    <property type="protein sequence ID" value="KAI9922005.1"/>
    <property type="molecule type" value="Genomic_DNA"/>
</dbReference>
<protein>
    <submittedName>
        <fullName evidence="1">Uncharacterized protein</fullName>
    </submittedName>
</protein>
<sequence length="135" mass="15909">MFARTFQNTYPNQKKDVNFKLQTRKINSIAGDFACLHYRHYNSKEANLPEILQHLYQLKFKMNGRSLIDFKSFMLAWSPNDEVPFSIRKWRRFEMLLYNCSISAELTSELPACKYSSRLPQCVDIPAHCFPNFSA</sequence>
<reference evidence="1 2" key="1">
    <citation type="journal article" date="2022" name="bioRxiv">
        <title>The genome of the oomycete Peronosclerospora sorghi, a cosmopolitan pathogen of maize and sorghum, is inflated with dispersed pseudogenes.</title>
        <authorList>
            <person name="Fletcher K."/>
            <person name="Martin F."/>
            <person name="Isakeit T."/>
            <person name="Cavanaugh K."/>
            <person name="Magill C."/>
            <person name="Michelmore R."/>
        </authorList>
    </citation>
    <scope>NUCLEOTIDE SEQUENCE [LARGE SCALE GENOMIC DNA]</scope>
    <source>
        <strain evidence="1">P6</strain>
    </source>
</reference>
<evidence type="ECO:0000313" key="1">
    <source>
        <dbReference type="EMBL" id="KAI9922005.1"/>
    </source>
</evidence>
<dbReference type="Proteomes" id="UP001163321">
    <property type="component" value="Chromosome 1"/>
</dbReference>
<evidence type="ECO:0000313" key="2">
    <source>
        <dbReference type="Proteomes" id="UP001163321"/>
    </source>
</evidence>
<proteinExistence type="predicted"/>
<keyword evidence="2" id="KW-1185">Reference proteome</keyword>
<name>A0ACC0WTI3_9STRA</name>
<accession>A0ACC0WTI3</accession>
<gene>
    <name evidence="1" type="ORF">PsorP6_001458</name>
</gene>
<organism evidence="1 2">
    <name type="scientific">Peronosclerospora sorghi</name>
    <dbReference type="NCBI Taxonomy" id="230839"/>
    <lineage>
        <taxon>Eukaryota</taxon>
        <taxon>Sar</taxon>
        <taxon>Stramenopiles</taxon>
        <taxon>Oomycota</taxon>
        <taxon>Peronosporomycetes</taxon>
        <taxon>Peronosporales</taxon>
        <taxon>Peronosporaceae</taxon>
        <taxon>Peronosclerospora</taxon>
    </lineage>
</organism>